<feature type="domain" description="Peptidase C14 caspase" evidence="2">
    <location>
        <begin position="10"/>
        <end position="278"/>
    </location>
</feature>
<dbReference type="PANTHER" id="PTHR48104">
    <property type="entry name" value="METACASPASE-4"/>
    <property type="match status" value="1"/>
</dbReference>
<dbReference type="Pfam" id="PF00656">
    <property type="entry name" value="Peptidase_C14"/>
    <property type="match status" value="1"/>
</dbReference>
<comment type="caution">
    <text evidence="3">The sequence shown here is derived from an EMBL/GenBank/DDBJ whole genome shotgun (WGS) entry which is preliminary data.</text>
</comment>
<reference evidence="3" key="1">
    <citation type="journal article" date="2023" name="Mol. Phylogenet. Evol.">
        <title>Genome-scale phylogeny and comparative genomics of the fungal order Sordariales.</title>
        <authorList>
            <person name="Hensen N."/>
            <person name="Bonometti L."/>
            <person name="Westerberg I."/>
            <person name="Brannstrom I.O."/>
            <person name="Guillou S."/>
            <person name="Cros-Aarteil S."/>
            <person name="Calhoun S."/>
            <person name="Haridas S."/>
            <person name="Kuo A."/>
            <person name="Mondo S."/>
            <person name="Pangilinan J."/>
            <person name="Riley R."/>
            <person name="LaButti K."/>
            <person name="Andreopoulos B."/>
            <person name="Lipzen A."/>
            <person name="Chen C."/>
            <person name="Yan M."/>
            <person name="Daum C."/>
            <person name="Ng V."/>
            <person name="Clum A."/>
            <person name="Steindorff A."/>
            <person name="Ohm R.A."/>
            <person name="Martin F."/>
            <person name="Silar P."/>
            <person name="Natvig D.O."/>
            <person name="Lalanne C."/>
            <person name="Gautier V."/>
            <person name="Ament-Velasquez S.L."/>
            <person name="Kruys A."/>
            <person name="Hutchinson M.I."/>
            <person name="Powell A.J."/>
            <person name="Barry K."/>
            <person name="Miller A.N."/>
            <person name="Grigoriev I.V."/>
            <person name="Debuchy R."/>
            <person name="Gladieux P."/>
            <person name="Hiltunen Thoren M."/>
            <person name="Johannesson H."/>
        </authorList>
    </citation>
    <scope>NUCLEOTIDE SEQUENCE</scope>
    <source>
        <strain evidence="3">PSN293</strain>
    </source>
</reference>
<dbReference type="GO" id="GO:0005737">
    <property type="term" value="C:cytoplasm"/>
    <property type="evidence" value="ECO:0007669"/>
    <property type="project" value="TreeGrafter"/>
</dbReference>
<dbReference type="EMBL" id="MU858160">
    <property type="protein sequence ID" value="KAK4210969.1"/>
    <property type="molecule type" value="Genomic_DNA"/>
</dbReference>
<dbReference type="Proteomes" id="UP001301769">
    <property type="component" value="Unassembled WGS sequence"/>
</dbReference>
<dbReference type="GO" id="GO:0004197">
    <property type="term" value="F:cysteine-type endopeptidase activity"/>
    <property type="evidence" value="ECO:0007669"/>
    <property type="project" value="InterPro"/>
</dbReference>
<organism evidence="3 4">
    <name type="scientific">Rhypophila decipiens</name>
    <dbReference type="NCBI Taxonomy" id="261697"/>
    <lineage>
        <taxon>Eukaryota</taxon>
        <taxon>Fungi</taxon>
        <taxon>Dikarya</taxon>
        <taxon>Ascomycota</taxon>
        <taxon>Pezizomycotina</taxon>
        <taxon>Sordariomycetes</taxon>
        <taxon>Sordariomycetidae</taxon>
        <taxon>Sordariales</taxon>
        <taxon>Naviculisporaceae</taxon>
        <taxon>Rhypophila</taxon>
    </lineage>
</organism>
<dbReference type="InterPro" id="IPR050452">
    <property type="entry name" value="Metacaspase"/>
</dbReference>
<evidence type="ECO:0000256" key="1">
    <source>
        <dbReference type="ARBA" id="ARBA00009005"/>
    </source>
</evidence>
<comment type="similarity">
    <text evidence="1">Belongs to the peptidase C14B family.</text>
</comment>
<evidence type="ECO:0000259" key="2">
    <source>
        <dbReference type="Pfam" id="PF00656"/>
    </source>
</evidence>
<proteinExistence type="inferred from homology"/>
<evidence type="ECO:0000313" key="4">
    <source>
        <dbReference type="Proteomes" id="UP001301769"/>
    </source>
</evidence>
<protein>
    <recommendedName>
        <fullName evidence="2">Peptidase C14 caspase domain-containing protein</fullName>
    </recommendedName>
</protein>
<dbReference type="InterPro" id="IPR011600">
    <property type="entry name" value="Pept_C14_caspase"/>
</dbReference>
<sequence length="703" mass="76521">MTNPGRANYHAVLIGINTSDSEDGPGLKGCVPDVQEISKELRKSGIPGSLVMHSFTATPDPESGRLIEPKKQWPTYDNIDSCLSNITRESEQGDHVYIHFSGHSTVVPPAETYSNWDTGDLALVVLDGPCATDESYFHGSELAVHLNNMVNKGIGVTIVLDCCFSGSTLRNSDEVVRYVSYRPELDKRPRRAVKQGHSTVATLRAGRQTSTVPAWLANPDGYAILTSSDATEKAYGVKLGDGSRHGTLTYFLLEVFDGLGGVGGNMHQLAESIRIRITDHRRKHSTRIQSPVLFGNKTQLFFGLSRPSCSADIPITRIADSTGHRVRLHAGAAHGIAKGDEFALHPLSSARDPISTMAEAVTVRGVTSDLQILGDGDKVDGMVSVQTGWLATRITCLLLRQFPLKLLVQQESLAQWKEAIRDRASLAESHADACETLESSTCSFTVVQTGPAVYQIRDEQKNEVITVLSIPEGCDRAIQQILSHIHHLASFKLVLNLSNLANDTDAQQFKQSYSIAMIHEGKGISYNPGCGKTGNVHEVCLHPECQIILTPSDKVRLVVKNLGKPNDPRIFLHLYALGSGWEVEDMTRSSREVIPPAGTILGDADAGKGSKCTGGFRRKLKFSLEEGELACEDVVKVFLTRNPTGTSFATLELPRLGERSSCAGYSEVDFGGATRASPSSYLRDSEDWAALTFRIRVVRDKTG</sequence>
<reference evidence="3" key="2">
    <citation type="submission" date="2023-05" db="EMBL/GenBank/DDBJ databases">
        <authorList>
            <consortium name="Lawrence Berkeley National Laboratory"/>
            <person name="Steindorff A."/>
            <person name="Hensen N."/>
            <person name="Bonometti L."/>
            <person name="Westerberg I."/>
            <person name="Brannstrom I.O."/>
            <person name="Guillou S."/>
            <person name="Cros-Aarteil S."/>
            <person name="Calhoun S."/>
            <person name="Haridas S."/>
            <person name="Kuo A."/>
            <person name="Mondo S."/>
            <person name="Pangilinan J."/>
            <person name="Riley R."/>
            <person name="Labutti K."/>
            <person name="Andreopoulos B."/>
            <person name="Lipzen A."/>
            <person name="Chen C."/>
            <person name="Yanf M."/>
            <person name="Daum C."/>
            <person name="Ng V."/>
            <person name="Clum A."/>
            <person name="Ohm R."/>
            <person name="Martin F."/>
            <person name="Silar P."/>
            <person name="Natvig D."/>
            <person name="Lalanne C."/>
            <person name="Gautier V."/>
            <person name="Ament-Velasquez S.L."/>
            <person name="Kruys A."/>
            <person name="Hutchinson M.I."/>
            <person name="Powell A.J."/>
            <person name="Barry K."/>
            <person name="Miller A.N."/>
            <person name="Grigoriev I.V."/>
            <person name="Debuchy R."/>
            <person name="Gladieux P."/>
            <person name="Thoren M.H."/>
            <person name="Johannesson H."/>
        </authorList>
    </citation>
    <scope>NUCLEOTIDE SEQUENCE</scope>
    <source>
        <strain evidence="3">PSN293</strain>
    </source>
</reference>
<gene>
    <name evidence="3" type="ORF">QBC37DRAFT_427803</name>
</gene>
<keyword evidence="4" id="KW-1185">Reference proteome</keyword>
<dbReference type="Gene3D" id="3.40.50.1460">
    <property type="match status" value="1"/>
</dbReference>
<dbReference type="GO" id="GO:0006508">
    <property type="term" value="P:proteolysis"/>
    <property type="evidence" value="ECO:0007669"/>
    <property type="project" value="InterPro"/>
</dbReference>
<accession>A0AAN7B5F2</accession>
<name>A0AAN7B5F2_9PEZI</name>
<dbReference type="PANTHER" id="PTHR48104:SF30">
    <property type="entry name" value="METACASPASE-1"/>
    <property type="match status" value="1"/>
</dbReference>
<evidence type="ECO:0000313" key="3">
    <source>
        <dbReference type="EMBL" id="KAK4210969.1"/>
    </source>
</evidence>
<dbReference type="AlphaFoldDB" id="A0AAN7B5F2"/>